<name>A0ABR4FVV4_9EURO</name>
<gene>
    <name evidence="2" type="ORF">BJX66DRAFT_341221</name>
</gene>
<dbReference type="EMBL" id="JBFTWV010000097">
    <property type="protein sequence ID" value="KAL2787401.1"/>
    <property type="molecule type" value="Genomic_DNA"/>
</dbReference>
<feature type="domain" description="FAD dependent oxidoreductase" evidence="1">
    <location>
        <begin position="84"/>
        <end position="316"/>
    </location>
</feature>
<dbReference type="PANTHER" id="PTHR13847:SF260">
    <property type="entry name" value="FAD DEPENDENT OXIDOREDUCTASE DOMAIN-CONTAINING PROTEIN"/>
    <property type="match status" value="1"/>
</dbReference>
<dbReference type="InterPro" id="IPR036188">
    <property type="entry name" value="FAD/NAD-bd_sf"/>
</dbReference>
<comment type="caution">
    <text evidence="2">The sequence shown here is derived from an EMBL/GenBank/DDBJ whole genome shotgun (WGS) entry which is preliminary data.</text>
</comment>
<dbReference type="SUPFAM" id="SSF51905">
    <property type="entry name" value="FAD/NAD(P)-binding domain"/>
    <property type="match status" value="1"/>
</dbReference>
<dbReference type="InterPro" id="IPR006076">
    <property type="entry name" value="FAD-dep_OxRdtase"/>
</dbReference>
<dbReference type="Gene3D" id="3.30.9.10">
    <property type="entry name" value="D-Amino Acid Oxidase, subunit A, domain 2"/>
    <property type="match status" value="1"/>
</dbReference>
<keyword evidence="3" id="KW-1185">Reference proteome</keyword>
<organism evidence="2 3">
    <name type="scientific">Aspergillus keveii</name>
    <dbReference type="NCBI Taxonomy" id="714993"/>
    <lineage>
        <taxon>Eukaryota</taxon>
        <taxon>Fungi</taxon>
        <taxon>Dikarya</taxon>
        <taxon>Ascomycota</taxon>
        <taxon>Pezizomycotina</taxon>
        <taxon>Eurotiomycetes</taxon>
        <taxon>Eurotiomycetidae</taxon>
        <taxon>Eurotiales</taxon>
        <taxon>Aspergillaceae</taxon>
        <taxon>Aspergillus</taxon>
        <taxon>Aspergillus subgen. Nidulantes</taxon>
    </lineage>
</organism>
<accession>A0ABR4FVV4</accession>
<sequence length="333" mass="37760">MSLKEFADMLSWHTKDTTDDMKRFANVGYYDLHELILLHHQETHCQFTPLTMVTSFARHFVLASVNKLAADFRNRYGNRILTDLYAAKLTIETHTPVLGVSYEGRRLSHRYTVTMNRGEVRANHVIYCTNGWTSHLLPNLAEKIFPWRTTMTCQEVDYNLLSGPQPVGRPACAFREASGPVHDYANNLAVLGRDHITALGPTNRAYFNRLLIRSDALHYDTLIDDDDTRTPANARDHVSAVLRNLITDEDLALQAHSRDQETWSGVCGYTADGIPISGKLSKEWTGRDGDAEWICAGCNGMGFTTCLGLGEMLAYRIFRLDVELDRYGRNQKR</sequence>
<evidence type="ECO:0000313" key="2">
    <source>
        <dbReference type="EMBL" id="KAL2787401.1"/>
    </source>
</evidence>
<dbReference type="Pfam" id="PF01266">
    <property type="entry name" value="DAO"/>
    <property type="match status" value="1"/>
</dbReference>
<evidence type="ECO:0000313" key="3">
    <source>
        <dbReference type="Proteomes" id="UP001610563"/>
    </source>
</evidence>
<protein>
    <submittedName>
        <fullName evidence="2">FAD dependent oxidoreductase-domain-containing protein</fullName>
    </submittedName>
</protein>
<reference evidence="2 3" key="1">
    <citation type="submission" date="2024-07" db="EMBL/GenBank/DDBJ databases">
        <title>Section-level genome sequencing and comparative genomics of Aspergillus sections Usti and Cavernicolus.</title>
        <authorList>
            <consortium name="Lawrence Berkeley National Laboratory"/>
            <person name="Nybo J.L."/>
            <person name="Vesth T.C."/>
            <person name="Theobald S."/>
            <person name="Frisvad J.C."/>
            <person name="Larsen T.O."/>
            <person name="Kjaerboelling I."/>
            <person name="Rothschild-Mancinelli K."/>
            <person name="Lyhne E.K."/>
            <person name="Kogle M.E."/>
            <person name="Barry K."/>
            <person name="Clum A."/>
            <person name="Na H."/>
            <person name="Ledsgaard L."/>
            <person name="Lin J."/>
            <person name="Lipzen A."/>
            <person name="Kuo A."/>
            <person name="Riley R."/>
            <person name="Mondo S."/>
            <person name="Labutti K."/>
            <person name="Haridas S."/>
            <person name="Pangalinan J."/>
            <person name="Salamov A.A."/>
            <person name="Simmons B.A."/>
            <person name="Magnuson J.K."/>
            <person name="Chen J."/>
            <person name="Drula E."/>
            <person name="Henrissat B."/>
            <person name="Wiebenga A."/>
            <person name="Lubbers R.J."/>
            <person name="Gomes A.C."/>
            <person name="Makela M.R."/>
            <person name="Stajich J."/>
            <person name="Grigoriev I.V."/>
            <person name="Mortensen U.H."/>
            <person name="De Vries R.P."/>
            <person name="Baker S.E."/>
            <person name="Andersen M.R."/>
        </authorList>
    </citation>
    <scope>NUCLEOTIDE SEQUENCE [LARGE SCALE GENOMIC DNA]</scope>
    <source>
        <strain evidence="2 3">CBS 209.92</strain>
    </source>
</reference>
<dbReference type="PANTHER" id="PTHR13847">
    <property type="entry name" value="SARCOSINE DEHYDROGENASE-RELATED"/>
    <property type="match status" value="1"/>
</dbReference>
<dbReference type="Proteomes" id="UP001610563">
    <property type="component" value="Unassembled WGS sequence"/>
</dbReference>
<evidence type="ECO:0000259" key="1">
    <source>
        <dbReference type="Pfam" id="PF01266"/>
    </source>
</evidence>
<proteinExistence type="predicted"/>
<dbReference type="Gene3D" id="3.50.50.60">
    <property type="entry name" value="FAD/NAD(P)-binding domain"/>
    <property type="match status" value="1"/>
</dbReference>